<evidence type="ECO:0000313" key="1">
    <source>
        <dbReference type="EMBL" id="ADM97024.1"/>
    </source>
</evidence>
<name>E0SAG6_DICD3</name>
<dbReference type="KEGG" id="ddd:Dda3937_01718"/>
<dbReference type="EMBL" id="CP002038">
    <property type="protein sequence ID" value="ADM97024.1"/>
    <property type="molecule type" value="Genomic_DNA"/>
</dbReference>
<dbReference type="STRING" id="198628.Dda3937_01718"/>
<dbReference type="Proteomes" id="UP000006859">
    <property type="component" value="Chromosome"/>
</dbReference>
<dbReference type="HOGENOM" id="CLU_3389140_0_0_6"/>
<reference evidence="1 2" key="1">
    <citation type="journal article" date="2011" name="J. Bacteriol.">
        <title>Genome sequence of the plant-pathogenic bacterium Dickeya dadantii 3937.</title>
        <authorList>
            <person name="Glasner J.D."/>
            <person name="Yang C.H."/>
            <person name="Reverchon S."/>
            <person name="Hugouvieux-Cotte-Pattat N."/>
            <person name="Condemine G."/>
            <person name="Bohin J.P."/>
            <person name="Van Gijsegem F."/>
            <person name="Yang S."/>
            <person name="Franza T."/>
            <person name="Expert D."/>
            <person name="Plunkett G. III"/>
            <person name="San Francisco M.J."/>
            <person name="Charkowski A.O."/>
            <person name="Py B."/>
            <person name="Bell K."/>
            <person name="Rauscher L."/>
            <person name="Rodriguez-Palenzuela P."/>
            <person name="Toussaint A."/>
            <person name="Holeva M.C."/>
            <person name="He S.Y."/>
            <person name="Douet V."/>
            <person name="Boccara M."/>
            <person name="Blanco C."/>
            <person name="Toth I."/>
            <person name="Anderson B.D."/>
            <person name="Biehl B.S."/>
            <person name="Mau B."/>
            <person name="Flynn S.M."/>
            <person name="Barras F."/>
            <person name="Lindeberg M."/>
            <person name="Birch P.R."/>
            <person name="Tsuyumu S."/>
            <person name="Shi X."/>
            <person name="Hibbing M."/>
            <person name="Yap M.N."/>
            <person name="Carpentier M."/>
            <person name="Dassa E."/>
            <person name="Umehara M."/>
            <person name="Kim J.F."/>
            <person name="Rusch M."/>
            <person name="Soni P."/>
            <person name="Mayhew G.F."/>
            <person name="Fouts D.E."/>
            <person name="Gill S.R."/>
            <person name="Blattner F.R."/>
            <person name="Keen N.T."/>
            <person name="Perna N.T."/>
        </authorList>
    </citation>
    <scope>NUCLEOTIDE SEQUENCE [LARGE SCALE GENOMIC DNA]</scope>
    <source>
        <strain evidence="1 2">3937</strain>
    </source>
</reference>
<accession>E0SAG6</accession>
<keyword evidence="2" id="KW-1185">Reference proteome</keyword>
<protein>
    <submittedName>
        <fullName evidence="1">Prophage P4 integrase</fullName>
    </submittedName>
</protein>
<evidence type="ECO:0000313" key="2">
    <source>
        <dbReference type="Proteomes" id="UP000006859"/>
    </source>
</evidence>
<proteinExistence type="predicted"/>
<sequence>MILHWWADFLDANREKGGSLFDFAKFTTSISL</sequence>
<dbReference type="AlphaFoldDB" id="E0SAG6"/>
<gene>
    <name evidence="1" type="ordered locus">Dda3937_01718</name>
</gene>
<organism evidence="1 2">
    <name type="scientific">Dickeya dadantii (strain 3937)</name>
    <name type="common">Erwinia chrysanthemi (strain 3937)</name>
    <dbReference type="NCBI Taxonomy" id="198628"/>
    <lineage>
        <taxon>Bacteria</taxon>
        <taxon>Pseudomonadati</taxon>
        <taxon>Pseudomonadota</taxon>
        <taxon>Gammaproteobacteria</taxon>
        <taxon>Enterobacterales</taxon>
        <taxon>Pectobacteriaceae</taxon>
        <taxon>Dickeya</taxon>
    </lineage>
</organism>